<keyword evidence="4" id="KW-0472">Membrane</keyword>
<dbReference type="SUPFAM" id="SSF46689">
    <property type="entry name" value="Homeodomain-like"/>
    <property type="match status" value="1"/>
</dbReference>
<dbReference type="PROSITE" id="PS00041">
    <property type="entry name" value="HTH_ARAC_FAMILY_1"/>
    <property type="match status" value="1"/>
</dbReference>
<keyword evidence="4" id="KW-0812">Transmembrane</keyword>
<dbReference type="InterPro" id="IPR009057">
    <property type="entry name" value="Homeodomain-like_sf"/>
</dbReference>
<feature type="transmembrane region" description="Helical" evidence="4">
    <location>
        <begin position="171"/>
        <end position="193"/>
    </location>
</feature>
<organism evidence="6 7">
    <name type="scientific">Candidatus Alistipes intestinigallinarum</name>
    <dbReference type="NCBI Taxonomy" id="2838440"/>
    <lineage>
        <taxon>Bacteria</taxon>
        <taxon>Pseudomonadati</taxon>
        <taxon>Bacteroidota</taxon>
        <taxon>Bacteroidia</taxon>
        <taxon>Bacteroidales</taxon>
        <taxon>Rikenellaceae</taxon>
        <taxon>Alistipes</taxon>
    </lineage>
</organism>
<dbReference type="SMART" id="SM00342">
    <property type="entry name" value="HTH_ARAC"/>
    <property type="match status" value="1"/>
</dbReference>
<feature type="transmembrane region" description="Helical" evidence="4">
    <location>
        <begin position="12"/>
        <end position="34"/>
    </location>
</feature>
<evidence type="ECO:0000259" key="5">
    <source>
        <dbReference type="PROSITE" id="PS01124"/>
    </source>
</evidence>
<dbReference type="GO" id="GO:0003700">
    <property type="term" value="F:DNA-binding transcription factor activity"/>
    <property type="evidence" value="ECO:0007669"/>
    <property type="project" value="InterPro"/>
</dbReference>
<dbReference type="PANTHER" id="PTHR43280:SF2">
    <property type="entry name" value="HTH-TYPE TRANSCRIPTIONAL REGULATOR EXSA"/>
    <property type="match status" value="1"/>
</dbReference>
<feature type="transmembrane region" description="Helical" evidence="4">
    <location>
        <begin position="41"/>
        <end position="59"/>
    </location>
</feature>
<gene>
    <name evidence="6" type="ORF">H9828_03270</name>
</gene>
<dbReference type="InterPro" id="IPR018060">
    <property type="entry name" value="HTH_AraC"/>
</dbReference>
<dbReference type="Gene3D" id="1.10.10.60">
    <property type="entry name" value="Homeodomain-like"/>
    <property type="match status" value="2"/>
</dbReference>
<evidence type="ECO:0000256" key="4">
    <source>
        <dbReference type="SAM" id="Phobius"/>
    </source>
</evidence>
<dbReference type="PROSITE" id="PS01124">
    <property type="entry name" value="HTH_ARAC_FAMILY_2"/>
    <property type="match status" value="1"/>
</dbReference>
<dbReference type="PANTHER" id="PTHR43280">
    <property type="entry name" value="ARAC-FAMILY TRANSCRIPTIONAL REGULATOR"/>
    <property type="match status" value="1"/>
</dbReference>
<dbReference type="EMBL" id="DXDA01000026">
    <property type="protein sequence ID" value="HIY68421.1"/>
    <property type="molecule type" value="Genomic_DNA"/>
</dbReference>
<feature type="transmembrane region" description="Helical" evidence="4">
    <location>
        <begin position="128"/>
        <end position="150"/>
    </location>
</feature>
<dbReference type="Proteomes" id="UP000886844">
    <property type="component" value="Unassembled WGS sequence"/>
</dbReference>
<evidence type="ECO:0000313" key="7">
    <source>
        <dbReference type="Proteomes" id="UP000886844"/>
    </source>
</evidence>
<evidence type="ECO:0000313" key="6">
    <source>
        <dbReference type="EMBL" id="HIY68421.1"/>
    </source>
</evidence>
<keyword evidence="2" id="KW-0238">DNA-binding</keyword>
<feature type="transmembrane region" description="Helical" evidence="4">
    <location>
        <begin position="71"/>
        <end position="92"/>
    </location>
</feature>
<proteinExistence type="predicted"/>
<evidence type="ECO:0000256" key="2">
    <source>
        <dbReference type="ARBA" id="ARBA00023125"/>
    </source>
</evidence>
<dbReference type="InterPro" id="IPR020449">
    <property type="entry name" value="Tscrpt_reg_AraC-type_HTH"/>
</dbReference>
<feature type="transmembrane region" description="Helical" evidence="4">
    <location>
        <begin position="104"/>
        <end position="122"/>
    </location>
</feature>
<evidence type="ECO:0000256" key="1">
    <source>
        <dbReference type="ARBA" id="ARBA00023015"/>
    </source>
</evidence>
<reference evidence="6" key="1">
    <citation type="journal article" date="2021" name="PeerJ">
        <title>Extensive microbial diversity within the chicken gut microbiome revealed by metagenomics and culture.</title>
        <authorList>
            <person name="Gilroy R."/>
            <person name="Ravi A."/>
            <person name="Getino M."/>
            <person name="Pursley I."/>
            <person name="Horton D.L."/>
            <person name="Alikhan N.F."/>
            <person name="Baker D."/>
            <person name="Gharbi K."/>
            <person name="Hall N."/>
            <person name="Watson M."/>
            <person name="Adriaenssens E.M."/>
            <person name="Foster-Nyarko E."/>
            <person name="Jarju S."/>
            <person name="Secka A."/>
            <person name="Antonio M."/>
            <person name="Oren A."/>
            <person name="Chaudhuri R.R."/>
            <person name="La Ragione R."/>
            <person name="Hildebrand F."/>
            <person name="Pallen M.J."/>
        </authorList>
    </citation>
    <scope>NUCLEOTIDE SEQUENCE</scope>
    <source>
        <strain evidence="6">5134</strain>
    </source>
</reference>
<feature type="domain" description="HTH araC/xylS-type" evidence="5">
    <location>
        <begin position="242"/>
        <end position="349"/>
    </location>
</feature>
<evidence type="ECO:0000256" key="3">
    <source>
        <dbReference type="ARBA" id="ARBA00023163"/>
    </source>
</evidence>
<keyword evidence="3" id="KW-0804">Transcription</keyword>
<sequence length="360" mass="41783">MNVQMFDIMPASWRLCSQIGISCFLLAAGLYFLVNREKRRLHRLLGGVLLFWFLLHLKDMLLIDNAMPDRYLEHLCICVDILAVPTCAFLLFELTASGWFTWRRALRHELPFLGVLALFAFYPSDILFHLDILGALGYSLWVITRLFHTIPAYNRTLRENFSNTENLDLEWLWKLLVFFILFLSIWAYSALQVSIPADIIYNVASGFLWGVICYNIHRQQPLVLSDVATPQASEPQPDPVRPEFASELERLFDERKIWLNPRLTIGEVAQRLGSNRTYLSDYLNHTLGTTFYEYVNDYRIRAVAERLCDPECVLTIEAIAESCGFNSLSTFRRFFIRRYGCTPTRYRMERGCGKSTLPTA</sequence>
<comment type="caution">
    <text evidence="6">The sequence shown here is derived from an EMBL/GenBank/DDBJ whole genome shotgun (WGS) entry which is preliminary data.</text>
</comment>
<accession>A0A9D1YZZ1</accession>
<reference evidence="6" key="2">
    <citation type="submission" date="2021-04" db="EMBL/GenBank/DDBJ databases">
        <authorList>
            <person name="Gilroy R."/>
        </authorList>
    </citation>
    <scope>NUCLEOTIDE SEQUENCE</scope>
    <source>
        <strain evidence="6">5134</strain>
    </source>
</reference>
<dbReference type="AlphaFoldDB" id="A0A9D1YZZ1"/>
<dbReference type="PRINTS" id="PR00032">
    <property type="entry name" value="HTHARAC"/>
</dbReference>
<keyword evidence="1" id="KW-0805">Transcription regulation</keyword>
<dbReference type="GO" id="GO:0043565">
    <property type="term" value="F:sequence-specific DNA binding"/>
    <property type="evidence" value="ECO:0007669"/>
    <property type="project" value="InterPro"/>
</dbReference>
<dbReference type="Pfam" id="PF12833">
    <property type="entry name" value="HTH_18"/>
    <property type="match status" value="1"/>
</dbReference>
<keyword evidence="4" id="KW-1133">Transmembrane helix</keyword>
<name>A0A9D1YZZ1_9BACT</name>
<dbReference type="InterPro" id="IPR018062">
    <property type="entry name" value="HTH_AraC-typ_CS"/>
</dbReference>
<protein>
    <submittedName>
        <fullName evidence="6">Helix-turn-helix transcriptional regulator</fullName>
    </submittedName>
</protein>